<evidence type="ECO:0000313" key="1">
    <source>
        <dbReference type="EMBL" id="MDK9497053.1"/>
    </source>
</evidence>
<dbReference type="RefSeq" id="WP_285342880.1">
    <property type="nucleotide sequence ID" value="NZ_JASITI010000016.1"/>
</dbReference>
<dbReference type="GO" id="GO:0004519">
    <property type="term" value="F:endonuclease activity"/>
    <property type="evidence" value="ECO:0007669"/>
    <property type="project" value="UniProtKB-KW"/>
</dbReference>
<protein>
    <submittedName>
        <fullName evidence="1">Restriction endonuclease</fullName>
    </submittedName>
</protein>
<organism evidence="1 2">
    <name type="scientific">Streptomyces katrae</name>
    <dbReference type="NCBI Taxonomy" id="68223"/>
    <lineage>
        <taxon>Bacteria</taxon>
        <taxon>Bacillati</taxon>
        <taxon>Actinomycetota</taxon>
        <taxon>Actinomycetes</taxon>
        <taxon>Kitasatosporales</taxon>
        <taxon>Streptomycetaceae</taxon>
        <taxon>Streptomyces</taxon>
    </lineage>
</organism>
<name>A0ABT7GUB9_9ACTN</name>
<sequence>MIYAAGVLPNVHASFEVAALFLQAPQPKGPVLRMFRVPGRGDEEAVEKDFEKLLRMQGGRGENGYVVRVPIPAQDALQFDRHDPTLLAKRKDLAGYGSVVTVGELFTRGPSVPLQTLTQRTGLSGQAGAVRILRGRDVLLDGTIASPDPDGDVWTQLPRESLLQVGDLILRSISRPTDRRLVVSEVRSEHLPAAVDERVMVLRPKAPLDAQQIRFILLFLRSPMARALLVQAGVHVLWRDLADLPLPQPDEALASALDDLDIARQRLEEWHGEADEILQSVFIEQSAAQARDRIVQSGQTLRLRIAAADLLDDLGHIVRTRFPYPIALRWRETEAALSTRGAGAAYEAILGTAEILLAYSALIAAALAKEEGVRLESINSIREQLARGRGPGFGDWVATLEEISGKRVRRGLPAEHPLNALGSLFSDEQVKAARRRLSDRRNDQSHERRVDPIDLPQAQADAFADLTTLIEGARFLADWSLIHVTGVHWDAFRGHALVDYRNLMGDHPAVPTNTMSWNSSDIELGSLYLKDRENRLHLLRPFLIGHRCRECRSWSTFHVDKAPQGTVTLKSLEHGHPLDYPIAADPLRHVGLL</sequence>
<keyword evidence="2" id="KW-1185">Reference proteome</keyword>
<keyword evidence="1" id="KW-0540">Nuclease</keyword>
<comment type="caution">
    <text evidence="1">The sequence shown here is derived from an EMBL/GenBank/DDBJ whole genome shotgun (WGS) entry which is preliminary data.</text>
</comment>
<keyword evidence="1" id="KW-0255">Endonuclease</keyword>
<dbReference type="Proteomes" id="UP001223390">
    <property type="component" value="Unassembled WGS sequence"/>
</dbReference>
<accession>A0ABT7GUB9</accession>
<gene>
    <name evidence="1" type="ORF">QEZ40_001701</name>
</gene>
<proteinExistence type="predicted"/>
<evidence type="ECO:0000313" key="2">
    <source>
        <dbReference type="Proteomes" id="UP001223390"/>
    </source>
</evidence>
<reference evidence="1 2" key="1">
    <citation type="submission" date="2023-05" db="EMBL/GenBank/DDBJ databases">
        <title>Sequencing and Assembly of Streptomyces sp. NP73.</title>
        <authorList>
            <person name="Konwar A.N."/>
            <person name="Saikia K."/>
            <person name="Thakur D."/>
        </authorList>
    </citation>
    <scope>NUCLEOTIDE SEQUENCE [LARGE SCALE GENOMIC DNA]</scope>
    <source>
        <strain evidence="1 2">NP73</strain>
    </source>
</reference>
<keyword evidence="1" id="KW-0378">Hydrolase</keyword>
<dbReference type="EMBL" id="JASITI010000016">
    <property type="protein sequence ID" value="MDK9497053.1"/>
    <property type="molecule type" value="Genomic_DNA"/>
</dbReference>